<dbReference type="AlphaFoldDB" id="A0A484MVJ0"/>
<dbReference type="Proteomes" id="UP000595140">
    <property type="component" value="Unassembled WGS sequence"/>
</dbReference>
<gene>
    <name evidence="1" type="ORF">CCAM_LOCUS34656</name>
</gene>
<sequence>MLHASFLRFFLEIAQNPPKKPNLPFYAFSVFFASPCPNRLIFRIYTNRRFFKEGKIPYNRHQRTAMRRYRDVEEITTFGQRNSGVTAQRQPLKWTSDDITSSEETEFLDTT</sequence>
<proteinExistence type="predicted"/>
<keyword evidence="2" id="KW-1185">Reference proteome</keyword>
<accession>A0A484MVJ0</accession>
<organism evidence="1 2">
    <name type="scientific">Cuscuta campestris</name>
    <dbReference type="NCBI Taxonomy" id="132261"/>
    <lineage>
        <taxon>Eukaryota</taxon>
        <taxon>Viridiplantae</taxon>
        <taxon>Streptophyta</taxon>
        <taxon>Embryophyta</taxon>
        <taxon>Tracheophyta</taxon>
        <taxon>Spermatophyta</taxon>
        <taxon>Magnoliopsida</taxon>
        <taxon>eudicotyledons</taxon>
        <taxon>Gunneridae</taxon>
        <taxon>Pentapetalae</taxon>
        <taxon>asterids</taxon>
        <taxon>lamiids</taxon>
        <taxon>Solanales</taxon>
        <taxon>Convolvulaceae</taxon>
        <taxon>Cuscuteae</taxon>
        <taxon>Cuscuta</taxon>
        <taxon>Cuscuta subgen. Grammica</taxon>
        <taxon>Cuscuta sect. Cleistogrammica</taxon>
    </lineage>
</organism>
<evidence type="ECO:0000313" key="2">
    <source>
        <dbReference type="Proteomes" id="UP000595140"/>
    </source>
</evidence>
<protein>
    <submittedName>
        <fullName evidence="1">Uncharacterized protein</fullName>
    </submittedName>
</protein>
<dbReference type="EMBL" id="OOIL02004704">
    <property type="protein sequence ID" value="VFQ92880.1"/>
    <property type="molecule type" value="Genomic_DNA"/>
</dbReference>
<evidence type="ECO:0000313" key="1">
    <source>
        <dbReference type="EMBL" id="VFQ92880.1"/>
    </source>
</evidence>
<name>A0A484MVJ0_9ASTE</name>
<reference evidence="1 2" key="1">
    <citation type="submission" date="2018-04" db="EMBL/GenBank/DDBJ databases">
        <authorList>
            <person name="Vogel A."/>
        </authorList>
    </citation>
    <scope>NUCLEOTIDE SEQUENCE [LARGE SCALE GENOMIC DNA]</scope>
</reference>